<sequence>MRRVRPAMLIRWMLALLVAGAAFPWLTAGGSTVAAEPQPIIIDDFSTPQAEIANFQPGTRAASAVTDEGILGGVRVISAEHTGTTTVNSFFWVGVKDGYYYSSRQTNGQGNGAIWWHGNTNTNTLDPTGLGGVDLTGGGYWDGFALVAGRNVLLYEVVVTVYTDGTHYSTASFMPPFIPSSSEPQETVRLPFAGFTAAGADGGADFSNVGAITITFFATVGYGPAISLFKTERMNVPPNVNAGGPYSGSVLQPVSIAGQVDDRDDDTITTTWDWEAVGGTSGTCIVANASALTTTVTCTGVGTYRLTLTASDGVNSPVTAEASLTINQESPTITWNPPTSITYGPLGATELGATASVAGSFSYHYDGVTVDGRTVSGPAGIGTVLDVGTYTLTATFTPDDTTNYSSVEQSRPLQVTPATISVHVNNASREYYHPNPTFSGTLTGVVPGDAITAEYTTTATLASPIGQYPITPTLSDPDDRLINYNVTVSNGRLIITAAQTSITVEDSVMTSTATSVELRATVTSDVPVLAGQVTFSLTDGAGNEIGTPSTVQLSGGQAVITFATGGPLSTGTYTIHGIYDDPARNYAGSEGQATLTVNAAGPATVTLMPGNTVATVGDRITETVEVLDAGGRPVADGSVVTLKVSGVNTTTLTATTVNGRATFELEAVFPGVDTVTAEAGGVTASATVTWREPPSAGAALILVINPPRPFALVTAISLWGHPSGTVHYQAPDLKLQSSKITSVVATKGSAMIFGTATIAGQPVVFRVDVTGGLRDGTVRLRVSNGFDSGVVRVKITLQLS</sequence>
<dbReference type="EMBL" id="CP001823">
    <property type="protein sequence ID" value="ACZ37924.1"/>
    <property type="molecule type" value="Genomic_DNA"/>
</dbReference>
<dbReference type="InterPro" id="IPR013783">
    <property type="entry name" value="Ig-like_fold"/>
</dbReference>
<keyword evidence="6" id="KW-1185">Reference proteome</keyword>
<gene>
    <name evidence="5" type="ordered locus">Sthe_0486</name>
</gene>
<reference evidence="6" key="1">
    <citation type="submission" date="2009-11" db="EMBL/GenBank/DDBJ databases">
        <title>The complete chromosome 1 of Sphaerobacter thermophilus DSM 20745.</title>
        <authorList>
            <person name="Lucas S."/>
            <person name="Copeland A."/>
            <person name="Lapidus A."/>
            <person name="Glavina del Rio T."/>
            <person name="Dalin E."/>
            <person name="Tice H."/>
            <person name="Bruce D."/>
            <person name="Goodwin L."/>
            <person name="Pitluck S."/>
            <person name="Kyrpides N."/>
            <person name="Mavromatis K."/>
            <person name="Ivanova N."/>
            <person name="Mikhailova N."/>
            <person name="LaButti K.M."/>
            <person name="Clum A."/>
            <person name="Sun H.I."/>
            <person name="Brettin T."/>
            <person name="Detter J.C."/>
            <person name="Han C."/>
            <person name="Larimer F."/>
            <person name="Land M."/>
            <person name="Hauser L."/>
            <person name="Markowitz V."/>
            <person name="Cheng J.F."/>
            <person name="Hugenholtz P."/>
            <person name="Woyke T."/>
            <person name="Wu D."/>
            <person name="Steenblock K."/>
            <person name="Schneider S."/>
            <person name="Pukall R."/>
            <person name="Goeker M."/>
            <person name="Klenk H.P."/>
            <person name="Eisen J.A."/>
        </authorList>
    </citation>
    <scope>NUCLEOTIDE SEQUENCE [LARGE SCALE GENOMIC DNA]</scope>
    <source>
        <strain evidence="6">ATCC 49802 / DSM 20745 / S 6022</strain>
    </source>
</reference>
<dbReference type="InterPro" id="IPR008964">
    <property type="entry name" value="Invasin/intimin_cell_adhesion"/>
</dbReference>
<reference evidence="5 6" key="2">
    <citation type="journal article" date="2010" name="Stand. Genomic Sci.">
        <title>Complete genome sequence of Desulfohalobium retbaense type strain (HR(100)).</title>
        <authorList>
            <person name="Spring S."/>
            <person name="Nolan M."/>
            <person name="Lapidus A."/>
            <person name="Glavina Del Rio T."/>
            <person name="Copeland A."/>
            <person name="Tice H."/>
            <person name="Cheng J.F."/>
            <person name="Lucas S."/>
            <person name="Land M."/>
            <person name="Chen F."/>
            <person name="Bruce D."/>
            <person name="Goodwin L."/>
            <person name="Pitluck S."/>
            <person name="Ivanova N."/>
            <person name="Mavromatis K."/>
            <person name="Mikhailova N."/>
            <person name="Pati A."/>
            <person name="Chen A."/>
            <person name="Palaniappan K."/>
            <person name="Hauser L."/>
            <person name="Chang Y.J."/>
            <person name="Jeffries C.D."/>
            <person name="Munk C."/>
            <person name="Kiss H."/>
            <person name="Chain P."/>
            <person name="Han C."/>
            <person name="Brettin T."/>
            <person name="Detter J.C."/>
            <person name="Schuler E."/>
            <person name="Goker M."/>
            <person name="Rohde M."/>
            <person name="Bristow J."/>
            <person name="Eisen J.A."/>
            <person name="Markowitz V."/>
            <person name="Hugenholtz P."/>
            <person name="Kyrpides N.C."/>
            <person name="Klenk H.P."/>
        </authorList>
    </citation>
    <scope>NUCLEOTIDE SEQUENCE [LARGE SCALE GENOMIC DNA]</scope>
    <source>
        <strain evidence="6">ATCC 49802 / DSM 20745 / S 6022</strain>
    </source>
</reference>
<dbReference type="RefSeq" id="WP_012870971.1">
    <property type="nucleotide sequence ID" value="NC_013523.1"/>
</dbReference>
<feature type="chain" id="PRO_5003021916" evidence="2">
    <location>
        <begin position="22"/>
        <end position="800"/>
    </location>
</feature>
<dbReference type="eggNOG" id="COG3391">
    <property type="taxonomic scope" value="Bacteria"/>
</dbReference>
<organism evidence="5 6">
    <name type="scientific">Sphaerobacter thermophilus (strain ATCC 49802 / DSM 20745 / KCCM 41009 / NCIMB 13125 / S 6022)</name>
    <dbReference type="NCBI Taxonomy" id="479434"/>
    <lineage>
        <taxon>Bacteria</taxon>
        <taxon>Pseudomonadati</taxon>
        <taxon>Thermomicrobiota</taxon>
        <taxon>Thermomicrobia</taxon>
        <taxon>Sphaerobacterales</taxon>
        <taxon>Sphaerobacterineae</taxon>
        <taxon>Sphaerobacteraceae</taxon>
        <taxon>Sphaerobacter</taxon>
    </lineage>
</organism>
<evidence type="ECO:0000259" key="4">
    <source>
        <dbReference type="PROSITE" id="PS51127"/>
    </source>
</evidence>
<keyword evidence="2" id="KW-0732">Signal</keyword>
<dbReference type="KEGG" id="sti:Sthe_0486"/>
<evidence type="ECO:0000313" key="5">
    <source>
        <dbReference type="EMBL" id="ACZ37924.1"/>
    </source>
</evidence>
<feature type="domain" description="Big-1" evidence="4">
    <location>
        <begin position="604"/>
        <end position="691"/>
    </location>
</feature>
<dbReference type="InterPro" id="IPR003344">
    <property type="entry name" value="Big_1_dom"/>
</dbReference>
<feature type="signal peptide" evidence="2">
    <location>
        <begin position="1"/>
        <end position="21"/>
    </location>
</feature>
<dbReference type="HOGENOM" id="CLU_351563_0_0_0"/>
<accession>D1C7U1</accession>
<evidence type="ECO:0000313" key="6">
    <source>
        <dbReference type="Proteomes" id="UP000002027"/>
    </source>
</evidence>
<evidence type="ECO:0000256" key="1">
    <source>
        <dbReference type="ARBA" id="ARBA00010116"/>
    </source>
</evidence>
<proteinExistence type="inferred from homology"/>
<dbReference type="SUPFAM" id="SSF49299">
    <property type="entry name" value="PKD domain"/>
    <property type="match status" value="1"/>
</dbReference>
<dbReference type="Proteomes" id="UP000002027">
    <property type="component" value="Chromosome 1"/>
</dbReference>
<dbReference type="InterPro" id="IPR035986">
    <property type="entry name" value="PKD_dom_sf"/>
</dbReference>
<dbReference type="Pfam" id="PF18676">
    <property type="entry name" value="MBG_2"/>
    <property type="match status" value="1"/>
</dbReference>
<feature type="domain" description="PKD" evidence="3">
    <location>
        <begin position="237"/>
        <end position="333"/>
    </location>
</feature>
<dbReference type="PROSITE" id="PS50093">
    <property type="entry name" value="PKD"/>
    <property type="match status" value="1"/>
</dbReference>
<protein>
    <submittedName>
        <fullName evidence="5">Uncharacterized protein</fullName>
    </submittedName>
</protein>
<dbReference type="InterPro" id="IPR041286">
    <property type="entry name" value="MBG_2"/>
</dbReference>
<dbReference type="InParanoid" id="D1C7U1"/>
<dbReference type="PROSITE" id="PS51127">
    <property type="entry name" value="BIG1"/>
    <property type="match status" value="1"/>
</dbReference>
<dbReference type="Gene3D" id="2.60.40.10">
    <property type="entry name" value="Immunoglobulins"/>
    <property type="match status" value="3"/>
</dbReference>
<dbReference type="AlphaFoldDB" id="D1C7U1"/>
<dbReference type="STRING" id="479434.Sthe_0486"/>
<dbReference type="SUPFAM" id="SSF49373">
    <property type="entry name" value="Invasin/intimin cell-adhesion fragments"/>
    <property type="match status" value="1"/>
</dbReference>
<name>D1C7U1_SPHTD</name>
<evidence type="ECO:0000259" key="3">
    <source>
        <dbReference type="PROSITE" id="PS50093"/>
    </source>
</evidence>
<dbReference type="OrthoDB" id="622218at2"/>
<evidence type="ECO:0000256" key="2">
    <source>
        <dbReference type="SAM" id="SignalP"/>
    </source>
</evidence>
<dbReference type="InterPro" id="IPR000601">
    <property type="entry name" value="PKD_dom"/>
</dbReference>
<comment type="similarity">
    <text evidence="1">Belongs to the intimin/invasin family.</text>
</comment>